<keyword evidence="1" id="KW-0732">Signal</keyword>
<dbReference type="EMBL" id="JACHCB010000002">
    <property type="protein sequence ID" value="MBB6108487.1"/>
    <property type="molecule type" value="Genomic_DNA"/>
</dbReference>
<evidence type="ECO:0000256" key="1">
    <source>
        <dbReference type="SAM" id="SignalP"/>
    </source>
</evidence>
<keyword evidence="2" id="KW-0449">Lipoprotein</keyword>
<dbReference type="PROSITE" id="PS51257">
    <property type="entry name" value="PROKAR_LIPOPROTEIN"/>
    <property type="match status" value="1"/>
</dbReference>
<comment type="caution">
    <text evidence="2">The sequence shown here is derived from an EMBL/GenBank/DDBJ whole genome shotgun (WGS) entry which is preliminary data.</text>
</comment>
<accession>A0ABR6PFH1</accession>
<keyword evidence="3" id="KW-1185">Reference proteome</keyword>
<protein>
    <submittedName>
        <fullName evidence="2">Outer membrane biogenesis lipoprotein LolB</fullName>
    </submittedName>
</protein>
<organism evidence="2 3">
    <name type="scientific">Mucilaginibacter lappiensis</name>
    <dbReference type="NCBI Taxonomy" id="354630"/>
    <lineage>
        <taxon>Bacteria</taxon>
        <taxon>Pseudomonadati</taxon>
        <taxon>Bacteroidota</taxon>
        <taxon>Sphingobacteriia</taxon>
        <taxon>Sphingobacteriales</taxon>
        <taxon>Sphingobacteriaceae</taxon>
        <taxon>Mucilaginibacter</taxon>
    </lineage>
</organism>
<sequence length="51" mass="5485">MEMKIDINMIKGLLIALAASFLFACAAEAQQGKQTKHLGKLLDVPVSINQA</sequence>
<feature type="chain" id="PRO_5046894396" evidence="1">
    <location>
        <begin position="27"/>
        <end position="51"/>
    </location>
</feature>
<feature type="signal peptide" evidence="1">
    <location>
        <begin position="1"/>
        <end position="26"/>
    </location>
</feature>
<evidence type="ECO:0000313" key="2">
    <source>
        <dbReference type="EMBL" id="MBB6108487.1"/>
    </source>
</evidence>
<name>A0ABR6PFH1_9SPHI</name>
<evidence type="ECO:0000313" key="3">
    <source>
        <dbReference type="Proteomes" id="UP000541583"/>
    </source>
</evidence>
<proteinExistence type="predicted"/>
<reference evidence="2 3" key="1">
    <citation type="submission" date="2020-08" db="EMBL/GenBank/DDBJ databases">
        <title>Genomic Encyclopedia of Type Strains, Phase IV (KMG-V): Genome sequencing to study the core and pangenomes of soil and plant-associated prokaryotes.</title>
        <authorList>
            <person name="Whitman W."/>
        </authorList>
    </citation>
    <scope>NUCLEOTIDE SEQUENCE [LARGE SCALE GENOMIC DNA]</scope>
    <source>
        <strain evidence="2 3">ANJLi2</strain>
    </source>
</reference>
<dbReference type="Proteomes" id="UP000541583">
    <property type="component" value="Unassembled WGS sequence"/>
</dbReference>
<gene>
    <name evidence="2" type="ORF">HDF23_001222</name>
</gene>